<dbReference type="FunFam" id="3.40.50.970:FF:000001">
    <property type="entry name" value="Pyruvate dehydrogenase E1 beta subunit"/>
    <property type="match status" value="1"/>
</dbReference>
<organism evidence="5 6">
    <name type="scientific">PS1 clade bacterium</name>
    <dbReference type="NCBI Taxonomy" id="2175152"/>
    <lineage>
        <taxon>Bacteria</taxon>
        <taxon>Pseudomonadati</taxon>
        <taxon>Pseudomonadota</taxon>
        <taxon>Alphaproteobacteria</taxon>
        <taxon>PS1 clade</taxon>
    </lineage>
</organism>
<dbReference type="CDD" id="cd07036">
    <property type="entry name" value="TPP_PYR_E1-PDHc-beta_like"/>
    <property type="match status" value="1"/>
</dbReference>
<dbReference type="InterPro" id="IPR009014">
    <property type="entry name" value="Transketo_C/PFOR_II"/>
</dbReference>
<dbReference type="NCBIfam" id="NF006667">
    <property type="entry name" value="PRK09212.1"/>
    <property type="match status" value="1"/>
</dbReference>
<evidence type="ECO:0000259" key="4">
    <source>
        <dbReference type="SMART" id="SM00861"/>
    </source>
</evidence>
<dbReference type="EMBL" id="QOQK01000009">
    <property type="protein sequence ID" value="RCL84708.1"/>
    <property type="molecule type" value="Genomic_DNA"/>
</dbReference>
<evidence type="ECO:0000256" key="2">
    <source>
        <dbReference type="ARBA" id="ARBA00023002"/>
    </source>
</evidence>
<name>A0A368EJL0_9PROT</name>
<dbReference type="InterPro" id="IPR033248">
    <property type="entry name" value="Transketolase_C"/>
</dbReference>
<evidence type="ECO:0000313" key="5">
    <source>
        <dbReference type="EMBL" id="RCL84708.1"/>
    </source>
</evidence>
<gene>
    <name evidence="5" type="ORF">DBW64_02880</name>
</gene>
<accession>A0A368EJL0</accession>
<dbReference type="SUPFAM" id="SSF52518">
    <property type="entry name" value="Thiamin diphosphate-binding fold (THDP-binding)"/>
    <property type="match status" value="1"/>
</dbReference>
<dbReference type="Pfam" id="PF02780">
    <property type="entry name" value="Transketolase_C"/>
    <property type="match status" value="1"/>
</dbReference>
<reference evidence="5 6" key="1">
    <citation type="journal article" date="2018" name="Microbiome">
        <title>Fine metagenomic profile of the Mediterranean stratified and mixed water columns revealed by assembly and recruitment.</title>
        <authorList>
            <person name="Haro-Moreno J.M."/>
            <person name="Lopez-Perez M."/>
            <person name="De La Torre J.R."/>
            <person name="Picazo A."/>
            <person name="Camacho A."/>
            <person name="Rodriguez-Valera F."/>
        </authorList>
    </citation>
    <scope>NUCLEOTIDE SEQUENCE [LARGE SCALE GENOMIC DNA]</scope>
    <source>
        <strain evidence="5">MED-G50</strain>
    </source>
</reference>
<evidence type="ECO:0000256" key="3">
    <source>
        <dbReference type="ARBA" id="ARBA00023052"/>
    </source>
</evidence>
<dbReference type="PANTHER" id="PTHR43257:SF2">
    <property type="entry name" value="PYRUVATE DEHYDROGENASE E1 COMPONENT SUBUNIT BETA"/>
    <property type="match status" value="1"/>
</dbReference>
<keyword evidence="2" id="KW-0560">Oxidoreductase</keyword>
<feature type="domain" description="Transketolase-like pyrimidine-binding" evidence="4">
    <location>
        <begin position="4"/>
        <end position="181"/>
    </location>
</feature>
<dbReference type="FunFam" id="3.40.50.920:FF:000001">
    <property type="entry name" value="Pyruvate dehydrogenase E1 beta subunit"/>
    <property type="match status" value="1"/>
</dbReference>
<proteinExistence type="predicted"/>
<dbReference type="Gene3D" id="3.40.50.970">
    <property type="match status" value="1"/>
</dbReference>
<dbReference type="InterPro" id="IPR029061">
    <property type="entry name" value="THDP-binding"/>
</dbReference>
<dbReference type="InterPro" id="IPR005475">
    <property type="entry name" value="Transketolase-like_Pyr-bd"/>
</dbReference>
<evidence type="ECO:0000313" key="6">
    <source>
        <dbReference type="Proteomes" id="UP000252289"/>
    </source>
</evidence>
<comment type="cofactor">
    <cofactor evidence="1">
        <name>thiamine diphosphate</name>
        <dbReference type="ChEBI" id="CHEBI:58937"/>
    </cofactor>
</comment>
<dbReference type="SUPFAM" id="SSF52922">
    <property type="entry name" value="TK C-terminal domain-like"/>
    <property type="match status" value="1"/>
</dbReference>
<dbReference type="Gene3D" id="3.40.50.920">
    <property type="match status" value="1"/>
</dbReference>
<comment type="caution">
    <text evidence="5">The sequence shown here is derived from an EMBL/GenBank/DDBJ whole genome shotgun (WGS) entry which is preliminary data.</text>
</comment>
<dbReference type="SMART" id="SM00861">
    <property type="entry name" value="Transket_pyr"/>
    <property type="match status" value="1"/>
</dbReference>
<dbReference type="AlphaFoldDB" id="A0A368EJL0"/>
<dbReference type="GO" id="GO:0016491">
    <property type="term" value="F:oxidoreductase activity"/>
    <property type="evidence" value="ECO:0007669"/>
    <property type="project" value="UniProtKB-KW"/>
</dbReference>
<dbReference type="PANTHER" id="PTHR43257">
    <property type="entry name" value="PYRUVATE DEHYDROGENASE E1 COMPONENT BETA SUBUNIT"/>
    <property type="match status" value="1"/>
</dbReference>
<sequence>MAEISIREAINKTLHQEMARDQSVIVIGEDVASKHSGGVYGVTLGLSDKFGSERVIDTPITESAIIGAAGGAALTGLRPVAELMFIDFLGVCLDQLMNQIAKFRYMFGGNVITPVTIRTMIGAGAGTGPQHSQILYPLLVSIPGIKVVAPSNAYDAKGLLTQAIRDDDPVVFCEHKAIYDELAEVPDEEFVIPFGEARKVCEGNDVTIVAFSRMVLFAEQAAKKLSSEGISVEVIDPRTLSPLDDKSIIESVKKTGKLLIVDEANPYCSMASEVSSVVAEKAFYALKAPIRKITSPHTPVPASPTLEAFYVPSVSQIEDLARELSNY</sequence>
<evidence type="ECO:0000256" key="1">
    <source>
        <dbReference type="ARBA" id="ARBA00001964"/>
    </source>
</evidence>
<protein>
    <submittedName>
        <fullName evidence="5">Alpha-ketoacid dehydrogenase subunit beta</fullName>
    </submittedName>
</protein>
<keyword evidence="3" id="KW-0786">Thiamine pyrophosphate</keyword>
<dbReference type="Pfam" id="PF02779">
    <property type="entry name" value="Transket_pyr"/>
    <property type="match status" value="1"/>
</dbReference>
<dbReference type="Proteomes" id="UP000252289">
    <property type="component" value="Unassembled WGS sequence"/>
</dbReference>